<dbReference type="AlphaFoldDB" id="A0A7J9LUU5"/>
<proteinExistence type="predicted"/>
<dbReference type="Proteomes" id="UP000593576">
    <property type="component" value="Unassembled WGS sequence"/>
</dbReference>
<evidence type="ECO:0000313" key="1">
    <source>
        <dbReference type="EMBL" id="MBA0862514.1"/>
    </source>
</evidence>
<accession>A0A7J9LUU5</accession>
<name>A0A7J9LUU5_GOSSC</name>
<feature type="non-terminal residue" evidence="1">
    <location>
        <position position="1"/>
    </location>
</feature>
<evidence type="ECO:0000313" key="2">
    <source>
        <dbReference type="Proteomes" id="UP000593576"/>
    </source>
</evidence>
<protein>
    <recommendedName>
        <fullName evidence="3">Reverse transcriptase zinc-binding domain-containing protein</fullName>
    </recommendedName>
</protein>
<reference evidence="1 2" key="1">
    <citation type="journal article" date="2019" name="Genome Biol. Evol.">
        <title>Insights into the evolution of the New World diploid cottons (Gossypium, subgenus Houzingenia) based on genome sequencing.</title>
        <authorList>
            <person name="Grover C.E."/>
            <person name="Arick M.A. 2nd"/>
            <person name="Thrash A."/>
            <person name="Conover J.L."/>
            <person name="Sanders W.S."/>
            <person name="Peterson D.G."/>
            <person name="Frelichowski J.E."/>
            <person name="Scheffler J.A."/>
            <person name="Scheffler B.E."/>
            <person name="Wendel J.F."/>
        </authorList>
    </citation>
    <scope>NUCLEOTIDE SEQUENCE [LARGE SCALE GENOMIC DNA]</scope>
    <source>
        <strain evidence="1">1</strain>
        <tissue evidence="1">Leaf</tissue>
    </source>
</reference>
<organism evidence="1 2">
    <name type="scientific">Gossypium schwendimanii</name>
    <name type="common">Cotton</name>
    <dbReference type="NCBI Taxonomy" id="34291"/>
    <lineage>
        <taxon>Eukaryota</taxon>
        <taxon>Viridiplantae</taxon>
        <taxon>Streptophyta</taxon>
        <taxon>Embryophyta</taxon>
        <taxon>Tracheophyta</taxon>
        <taxon>Spermatophyta</taxon>
        <taxon>Magnoliopsida</taxon>
        <taxon>eudicotyledons</taxon>
        <taxon>Gunneridae</taxon>
        <taxon>Pentapetalae</taxon>
        <taxon>rosids</taxon>
        <taxon>malvids</taxon>
        <taxon>Malvales</taxon>
        <taxon>Malvaceae</taxon>
        <taxon>Malvoideae</taxon>
        <taxon>Gossypium</taxon>
    </lineage>
</organism>
<gene>
    <name evidence="1" type="ORF">Goshw_009528</name>
</gene>
<evidence type="ECO:0008006" key="3">
    <source>
        <dbReference type="Google" id="ProtNLM"/>
    </source>
</evidence>
<dbReference type="OrthoDB" id="1741277at2759"/>
<feature type="non-terminal residue" evidence="1">
    <location>
        <position position="172"/>
    </location>
</feature>
<comment type="caution">
    <text evidence="1">The sequence shown here is derived from an EMBL/GenBank/DDBJ whole genome shotgun (WGS) entry which is preliminary data.</text>
</comment>
<dbReference type="EMBL" id="JABFAF010000008">
    <property type="protein sequence ID" value="MBA0862514.1"/>
    <property type="molecule type" value="Genomic_DNA"/>
</dbReference>
<keyword evidence="2" id="KW-1185">Reference proteome</keyword>
<sequence>DARSLSLASRATLAQSVILAIPIVARKWLWLARKMSAKLKIVEPLQMYGFLFVRICFGQCDMGKVSDVGRISGYQLLEVIIRKITGVPPPHLAAGTNRIIWGGPQRVRFFIWLEHSSVCGVCGDISEDILHAIRDCNATGTVRNRNGKWIFGFNRFLGSYSVFEAELWGILD</sequence>